<evidence type="ECO:0000313" key="3">
    <source>
        <dbReference type="Proteomes" id="UP000016934"/>
    </source>
</evidence>
<dbReference type="GeneID" id="19135487"/>
<dbReference type="Proteomes" id="UP000016934">
    <property type="component" value="Unassembled WGS sequence"/>
</dbReference>
<feature type="compositionally biased region" description="Low complexity" evidence="1">
    <location>
        <begin position="86"/>
        <end position="98"/>
    </location>
</feature>
<feature type="compositionally biased region" description="Polar residues" evidence="1">
    <location>
        <begin position="59"/>
        <end position="85"/>
    </location>
</feature>
<protein>
    <submittedName>
        <fullName evidence="2">Uncharacterized protein</fullName>
    </submittedName>
</protein>
<feature type="compositionally biased region" description="Low complexity" evidence="1">
    <location>
        <begin position="113"/>
        <end position="140"/>
    </location>
</feature>
<reference evidence="2 3" key="1">
    <citation type="journal article" date="2012" name="PLoS Pathog.">
        <title>Diverse lifestyles and strategies of plant pathogenesis encoded in the genomes of eighteen Dothideomycetes fungi.</title>
        <authorList>
            <person name="Ohm R.A."/>
            <person name="Feau N."/>
            <person name="Henrissat B."/>
            <person name="Schoch C.L."/>
            <person name="Horwitz B.A."/>
            <person name="Barry K.W."/>
            <person name="Condon B.J."/>
            <person name="Copeland A.C."/>
            <person name="Dhillon B."/>
            <person name="Glaser F."/>
            <person name="Hesse C.N."/>
            <person name="Kosti I."/>
            <person name="LaButti K."/>
            <person name="Lindquist E.A."/>
            <person name="Lucas S."/>
            <person name="Salamov A.A."/>
            <person name="Bradshaw R.E."/>
            <person name="Ciuffetti L."/>
            <person name="Hamelin R.C."/>
            <person name="Kema G.H.J."/>
            <person name="Lawrence C."/>
            <person name="Scott J.A."/>
            <person name="Spatafora J.W."/>
            <person name="Turgeon B.G."/>
            <person name="de Wit P.J.G.M."/>
            <person name="Zhong S."/>
            <person name="Goodwin S.B."/>
            <person name="Grigoriev I.V."/>
        </authorList>
    </citation>
    <scope>NUCLEOTIDE SEQUENCE [LARGE SCALE GENOMIC DNA]</scope>
    <source>
        <strain evidence="3">ND90Pr / ATCC 201652</strain>
    </source>
</reference>
<dbReference type="eggNOG" id="ENOG502T616">
    <property type="taxonomic scope" value="Eukaryota"/>
</dbReference>
<dbReference type="EMBL" id="KB445655">
    <property type="protein sequence ID" value="EMD58520.1"/>
    <property type="molecule type" value="Genomic_DNA"/>
</dbReference>
<proteinExistence type="predicted"/>
<evidence type="ECO:0000313" key="2">
    <source>
        <dbReference type="EMBL" id="EMD58520.1"/>
    </source>
</evidence>
<feature type="region of interest" description="Disordered" evidence="1">
    <location>
        <begin position="1"/>
        <end position="171"/>
    </location>
</feature>
<dbReference type="OMA" id="PYPMPAQ"/>
<accession>M2S7W5</accession>
<dbReference type="KEGG" id="bsc:COCSADRAFT_263558"/>
<feature type="compositionally biased region" description="Polar residues" evidence="1">
    <location>
        <begin position="1"/>
        <end position="52"/>
    </location>
</feature>
<name>M2S7W5_COCSN</name>
<keyword evidence="3" id="KW-1185">Reference proteome</keyword>
<dbReference type="AlphaFoldDB" id="M2S7W5"/>
<dbReference type="RefSeq" id="XP_007705632.1">
    <property type="nucleotide sequence ID" value="XM_007707442.1"/>
</dbReference>
<gene>
    <name evidence="2" type="ORF">COCSADRAFT_263558</name>
</gene>
<evidence type="ECO:0000256" key="1">
    <source>
        <dbReference type="SAM" id="MobiDB-lite"/>
    </source>
</evidence>
<dbReference type="OrthoDB" id="3798940at2759"/>
<organism evidence="2 3">
    <name type="scientific">Cochliobolus sativus (strain ND90Pr / ATCC 201652)</name>
    <name type="common">Common root rot and spot blotch fungus</name>
    <name type="synonym">Bipolaris sorokiniana</name>
    <dbReference type="NCBI Taxonomy" id="665912"/>
    <lineage>
        <taxon>Eukaryota</taxon>
        <taxon>Fungi</taxon>
        <taxon>Dikarya</taxon>
        <taxon>Ascomycota</taxon>
        <taxon>Pezizomycotina</taxon>
        <taxon>Dothideomycetes</taxon>
        <taxon>Pleosporomycetidae</taxon>
        <taxon>Pleosporales</taxon>
        <taxon>Pleosporineae</taxon>
        <taxon>Pleosporaceae</taxon>
        <taxon>Bipolaris</taxon>
    </lineage>
</organism>
<dbReference type="HOGENOM" id="CLU_1562742_0_0_1"/>
<reference evidence="3" key="2">
    <citation type="journal article" date="2013" name="PLoS Genet.">
        <title>Comparative genome structure, secondary metabolite, and effector coding capacity across Cochliobolus pathogens.</title>
        <authorList>
            <person name="Condon B.J."/>
            <person name="Leng Y."/>
            <person name="Wu D."/>
            <person name="Bushley K.E."/>
            <person name="Ohm R.A."/>
            <person name="Otillar R."/>
            <person name="Martin J."/>
            <person name="Schackwitz W."/>
            <person name="Grimwood J."/>
            <person name="MohdZainudin N."/>
            <person name="Xue C."/>
            <person name="Wang R."/>
            <person name="Manning V.A."/>
            <person name="Dhillon B."/>
            <person name="Tu Z.J."/>
            <person name="Steffenson B.J."/>
            <person name="Salamov A."/>
            <person name="Sun H."/>
            <person name="Lowry S."/>
            <person name="LaButti K."/>
            <person name="Han J."/>
            <person name="Copeland A."/>
            <person name="Lindquist E."/>
            <person name="Barry K."/>
            <person name="Schmutz J."/>
            <person name="Baker S.E."/>
            <person name="Ciuffetti L.M."/>
            <person name="Grigoriev I.V."/>
            <person name="Zhong S."/>
            <person name="Turgeon B.G."/>
        </authorList>
    </citation>
    <scope>NUCLEOTIDE SEQUENCE [LARGE SCALE GENOMIC DNA]</scope>
    <source>
        <strain evidence="3">ND90Pr / ATCC 201652</strain>
    </source>
</reference>
<sequence length="171" mass="17685">MSDSPSETPSASNSTKPTDTNDKSGTSPFTGSSTHQDFTETPQSTAEQTVSTPVIVITNPHTPSPESTPRQSRSILVRHQSTGNLSSSQSPGQQGSSRPSDRLQRSHSQPIEATSNTTTSTMSSSASSPSGTSTAGSNSGSGQGYQLPYAPFPYPMPAQPRGGQQQGGQGK</sequence>